<dbReference type="Proteomes" id="UP001595384">
    <property type="component" value="Unassembled WGS sequence"/>
</dbReference>
<protein>
    <submittedName>
        <fullName evidence="1">DUF2989 domain-containing protein</fullName>
    </submittedName>
</protein>
<dbReference type="RefSeq" id="WP_123016394.1">
    <property type="nucleotide sequence ID" value="NZ_AP024911.1"/>
</dbReference>
<proteinExistence type="predicted"/>
<keyword evidence="2" id="KW-1185">Reference proteome</keyword>
<dbReference type="EMBL" id="JBHRSE010000039">
    <property type="protein sequence ID" value="MFC3023396.1"/>
    <property type="molecule type" value="Genomic_DNA"/>
</dbReference>
<reference evidence="2" key="1">
    <citation type="journal article" date="2019" name="Int. J. Syst. Evol. Microbiol.">
        <title>The Global Catalogue of Microorganisms (GCM) 10K type strain sequencing project: providing services to taxonomists for standard genome sequencing and annotation.</title>
        <authorList>
            <consortium name="The Broad Institute Genomics Platform"/>
            <consortium name="The Broad Institute Genome Sequencing Center for Infectious Disease"/>
            <person name="Wu L."/>
            <person name="Ma J."/>
        </authorList>
    </citation>
    <scope>NUCLEOTIDE SEQUENCE [LARGE SCALE GENOMIC DNA]</scope>
    <source>
        <strain evidence="2">KCTC 62784</strain>
    </source>
</reference>
<accession>A0ABV7C7Z8</accession>
<name>A0ABV7C7Z8_9VIBR</name>
<dbReference type="Pfam" id="PF11207">
    <property type="entry name" value="DUF2989"/>
    <property type="match status" value="1"/>
</dbReference>
<dbReference type="InterPro" id="IPR021372">
    <property type="entry name" value="DUF2989"/>
</dbReference>
<gene>
    <name evidence="1" type="ORF">ACFODT_06135</name>
</gene>
<comment type="caution">
    <text evidence="1">The sequence shown here is derived from an EMBL/GenBank/DDBJ whole genome shotgun (WGS) entry which is preliminary data.</text>
</comment>
<evidence type="ECO:0000313" key="2">
    <source>
        <dbReference type="Proteomes" id="UP001595384"/>
    </source>
</evidence>
<sequence>MNIIKLTYLTVLIVLLNGCFENRKNTTKLCADNPGLQCERLNIDDGQCRITRTDLIWQRYSVLKDASIENLIGEYHAIAAYQKCLSLASQIRAIDQTELNQKRFLALSNSIEDEKTLITRIRELKNPEALYFLWSQIGDHKARRQFLQMEGQSELNTPQMQYALATFYTTRDSKKTIQLLNHALELYHNDDALNLDILKALASNYQLIDHKPQAYIWAMVAKQYGVEIASAQELQLLYGFTPQQYKKFDAITDKVIIALKKGSYQANMVATLLKQPKSDS</sequence>
<evidence type="ECO:0000313" key="1">
    <source>
        <dbReference type="EMBL" id="MFC3023396.1"/>
    </source>
</evidence>
<organism evidence="1 2">
    <name type="scientific">Vibrio zhugei</name>
    <dbReference type="NCBI Taxonomy" id="2479546"/>
    <lineage>
        <taxon>Bacteria</taxon>
        <taxon>Pseudomonadati</taxon>
        <taxon>Pseudomonadota</taxon>
        <taxon>Gammaproteobacteria</taxon>
        <taxon>Vibrionales</taxon>
        <taxon>Vibrionaceae</taxon>
        <taxon>Vibrio</taxon>
    </lineage>
</organism>